<evidence type="ECO:0000256" key="4">
    <source>
        <dbReference type="ARBA" id="ARBA00022741"/>
    </source>
</evidence>
<proteinExistence type="inferred from homology"/>
<dbReference type="GO" id="GO:0005829">
    <property type="term" value="C:cytosol"/>
    <property type="evidence" value="ECO:0007669"/>
    <property type="project" value="TreeGrafter"/>
</dbReference>
<dbReference type="GO" id="GO:0004385">
    <property type="term" value="F:GMP kinase activity"/>
    <property type="evidence" value="ECO:0007669"/>
    <property type="project" value="UniProtKB-EC"/>
</dbReference>
<dbReference type="VEuPathDB" id="FungiDB:FOZG_07793"/>
<dbReference type="VEuPathDB" id="FungiDB:FOXG_05814"/>
<dbReference type="InterPro" id="IPR020590">
    <property type="entry name" value="Guanylate_kinase_CS"/>
</dbReference>
<comment type="similarity">
    <text evidence="1">Belongs to the guanylate kinase family.</text>
</comment>
<dbReference type="EMBL" id="MRCX01000125">
    <property type="protein sequence ID" value="RKK70863.1"/>
    <property type="molecule type" value="Genomic_DNA"/>
</dbReference>
<keyword evidence="5" id="KW-0418">Kinase</keyword>
<evidence type="ECO:0000256" key="3">
    <source>
        <dbReference type="ARBA" id="ARBA00022679"/>
    </source>
</evidence>
<accession>A0A420MS90</accession>
<organism evidence="8 9">
    <name type="scientific">Fusarium oxysporum</name>
    <name type="common">Fusarium vascular wilt</name>
    <dbReference type="NCBI Taxonomy" id="5507"/>
    <lineage>
        <taxon>Eukaryota</taxon>
        <taxon>Fungi</taxon>
        <taxon>Dikarya</taxon>
        <taxon>Ascomycota</taxon>
        <taxon>Pezizomycotina</taxon>
        <taxon>Sordariomycetes</taxon>
        <taxon>Hypocreomycetidae</taxon>
        <taxon>Hypocreales</taxon>
        <taxon>Nectriaceae</taxon>
        <taxon>Fusarium</taxon>
        <taxon>Fusarium oxysporum species complex</taxon>
    </lineage>
</organism>
<name>A0A420MS90_FUSOX</name>
<dbReference type="InterPro" id="IPR008145">
    <property type="entry name" value="GK/Ca_channel_bsu"/>
</dbReference>
<feature type="domain" description="Guanylate kinase-like" evidence="7">
    <location>
        <begin position="38"/>
        <end position="219"/>
    </location>
</feature>
<reference evidence="8 9" key="1">
    <citation type="journal article" date="2018" name="Sci. Rep.">
        <title>Characterisation of pathogen-specific regions and novel effector candidates in Fusarium oxysporum f. sp. cepae.</title>
        <authorList>
            <person name="Armitage A.D."/>
            <person name="Taylor A."/>
            <person name="Sobczyk M.K."/>
            <person name="Baxter L."/>
            <person name="Greenfield B.P."/>
            <person name="Bates H.J."/>
            <person name="Wilson F."/>
            <person name="Jackson A.C."/>
            <person name="Ott S."/>
            <person name="Harrison R.J."/>
            <person name="Clarkson J.P."/>
        </authorList>
    </citation>
    <scope>NUCLEOTIDE SEQUENCE [LARGE SCALE GENOMIC DNA]</scope>
    <source>
        <strain evidence="8 9">Fo_A13</strain>
    </source>
</reference>
<evidence type="ECO:0000256" key="6">
    <source>
        <dbReference type="ARBA" id="ARBA00022840"/>
    </source>
</evidence>
<dbReference type="CDD" id="cd00071">
    <property type="entry name" value="GMPK"/>
    <property type="match status" value="1"/>
</dbReference>
<dbReference type="PROSITE" id="PS00856">
    <property type="entry name" value="GUANYLATE_KINASE_1"/>
    <property type="match status" value="1"/>
</dbReference>
<dbReference type="GO" id="GO:0005524">
    <property type="term" value="F:ATP binding"/>
    <property type="evidence" value="ECO:0007669"/>
    <property type="project" value="UniProtKB-KW"/>
</dbReference>
<gene>
    <name evidence="8" type="ORF">BFJ69_g11465</name>
</gene>
<dbReference type="SUPFAM" id="SSF52540">
    <property type="entry name" value="P-loop containing nucleoside triphosphate hydrolases"/>
    <property type="match status" value="1"/>
</dbReference>
<evidence type="ECO:0000256" key="5">
    <source>
        <dbReference type="ARBA" id="ARBA00022777"/>
    </source>
</evidence>
<sequence>MDVSDLESLTRNMSTGTCCLEPSPFFHHAERALVHTDTRPIIVSGHSSVGKGTLIQRLKDNHPTVFSSAVSHTTRQPRPGEAEGVAYFFRSPPEIHTMIMRKEFVEHTYFNGNYYGTSKKVMATLMKEGLTPILDIEMEGVKAMRSSGLEARYVFFKPPSLEILEVRLRARGTEDEASISQHLAQAKLELEFAETGVHDIIIVNDDPDKAYRQLEDFAIHASKKRKAGSMC</sequence>
<dbReference type="InterPro" id="IPR008144">
    <property type="entry name" value="Guanylate_kin-like_dom"/>
</dbReference>
<evidence type="ECO:0000313" key="9">
    <source>
        <dbReference type="Proteomes" id="UP000285084"/>
    </source>
</evidence>
<protein>
    <recommendedName>
        <fullName evidence="2">guanylate kinase</fullName>
        <ecNumber evidence="2">2.7.4.8</ecNumber>
    </recommendedName>
</protein>
<evidence type="ECO:0000256" key="1">
    <source>
        <dbReference type="ARBA" id="ARBA00005790"/>
    </source>
</evidence>
<dbReference type="InterPro" id="IPR017665">
    <property type="entry name" value="Guanylate_kinase"/>
</dbReference>
<dbReference type="SMART" id="SM00072">
    <property type="entry name" value="GuKc"/>
    <property type="match status" value="1"/>
</dbReference>
<dbReference type="VEuPathDB" id="FungiDB:FOC1_g10011837"/>
<dbReference type="NCBIfam" id="TIGR03263">
    <property type="entry name" value="guanyl_kin"/>
    <property type="match status" value="1"/>
</dbReference>
<evidence type="ECO:0000313" key="8">
    <source>
        <dbReference type="EMBL" id="RKK70863.1"/>
    </source>
</evidence>
<dbReference type="EC" id="2.7.4.8" evidence="2"/>
<evidence type="ECO:0000259" key="7">
    <source>
        <dbReference type="PROSITE" id="PS50052"/>
    </source>
</evidence>
<dbReference type="PANTHER" id="PTHR23117">
    <property type="entry name" value="GUANYLATE KINASE-RELATED"/>
    <property type="match status" value="1"/>
</dbReference>
<dbReference type="VEuPathDB" id="FungiDB:FOIG_06320"/>
<dbReference type="PANTHER" id="PTHR23117:SF13">
    <property type="entry name" value="GUANYLATE KINASE"/>
    <property type="match status" value="1"/>
</dbReference>
<dbReference type="InterPro" id="IPR027417">
    <property type="entry name" value="P-loop_NTPase"/>
</dbReference>
<dbReference type="VEuPathDB" id="FungiDB:HZS61_013409"/>
<comment type="caution">
    <text evidence="8">The sequence shown here is derived from an EMBL/GenBank/DDBJ whole genome shotgun (WGS) entry which is preliminary data.</text>
</comment>
<dbReference type="VEuPathDB" id="FungiDB:FOC4_g10008755"/>
<dbReference type="AlphaFoldDB" id="A0A420MS90"/>
<dbReference type="PROSITE" id="PS50052">
    <property type="entry name" value="GUANYLATE_KINASE_2"/>
    <property type="match status" value="1"/>
</dbReference>
<dbReference type="Gene3D" id="3.40.50.300">
    <property type="entry name" value="P-loop containing nucleotide triphosphate hydrolases"/>
    <property type="match status" value="1"/>
</dbReference>
<evidence type="ECO:0000256" key="2">
    <source>
        <dbReference type="ARBA" id="ARBA00012961"/>
    </source>
</evidence>
<keyword evidence="4" id="KW-0547">Nucleotide-binding</keyword>
<keyword evidence="6" id="KW-0067">ATP-binding</keyword>
<dbReference type="Proteomes" id="UP000285084">
    <property type="component" value="Unassembled WGS sequence"/>
</dbReference>
<dbReference type="VEuPathDB" id="FungiDB:FOMG_11687"/>
<dbReference type="Pfam" id="PF00625">
    <property type="entry name" value="Guanylate_kin"/>
    <property type="match status" value="1"/>
</dbReference>
<keyword evidence="3" id="KW-0808">Transferase</keyword>